<reference evidence="1" key="2">
    <citation type="journal article" date="2023" name="Science">
        <title>Genomic signatures of disease resistance in endangered staghorn corals.</title>
        <authorList>
            <person name="Vollmer S.V."/>
            <person name="Selwyn J.D."/>
            <person name="Despard B.A."/>
            <person name="Roesel C.L."/>
        </authorList>
    </citation>
    <scope>NUCLEOTIDE SEQUENCE</scope>
    <source>
        <strain evidence="1">K2</strain>
    </source>
</reference>
<sequence>MDYHETSESLYTYLVNVARNAIIRSNGYKKTKKKAETTIITVRDIAPAQQGQETNALRIQQIVENSNLHTRKTMLDIDQ</sequence>
<gene>
    <name evidence="1" type="ORF">P5673_011527</name>
</gene>
<evidence type="ECO:0000313" key="1">
    <source>
        <dbReference type="EMBL" id="KAK2564834.1"/>
    </source>
</evidence>
<keyword evidence="2" id="KW-1185">Reference proteome</keyword>
<comment type="caution">
    <text evidence="1">The sequence shown here is derived from an EMBL/GenBank/DDBJ whole genome shotgun (WGS) entry which is preliminary data.</text>
</comment>
<name>A0AAD9QPB7_ACRCE</name>
<proteinExistence type="predicted"/>
<accession>A0AAD9QPB7</accession>
<protein>
    <submittedName>
        <fullName evidence="1">Uncharacterized protein</fullName>
    </submittedName>
</protein>
<dbReference type="Proteomes" id="UP001249851">
    <property type="component" value="Unassembled WGS sequence"/>
</dbReference>
<dbReference type="AlphaFoldDB" id="A0AAD9QPB7"/>
<evidence type="ECO:0000313" key="2">
    <source>
        <dbReference type="Proteomes" id="UP001249851"/>
    </source>
</evidence>
<dbReference type="EMBL" id="JARQWQ010000021">
    <property type="protein sequence ID" value="KAK2564834.1"/>
    <property type="molecule type" value="Genomic_DNA"/>
</dbReference>
<reference evidence="1" key="1">
    <citation type="journal article" date="2023" name="G3 (Bethesda)">
        <title>Whole genome assembly and annotation of the endangered Caribbean coral Acropora cervicornis.</title>
        <authorList>
            <person name="Selwyn J.D."/>
            <person name="Vollmer S.V."/>
        </authorList>
    </citation>
    <scope>NUCLEOTIDE SEQUENCE</scope>
    <source>
        <strain evidence="1">K2</strain>
    </source>
</reference>
<organism evidence="1 2">
    <name type="scientific">Acropora cervicornis</name>
    <name type="common">Staghorn coral</name>
    <dbReference type="NCBI Taxonomy" id="6130"/>
    <lineage>
        <taxon>Eukaryota</taxon>
        <taxon>Metazoa</taxon>
        <taxon>Cnidaria</taxon>
        <taxon>Anthozoa</taxon>
        <taxon>Hexacorallia</taxon>
        <taxon>Scleractinia</taxon>
        <taxon>Astrocoeniina</taxon>
        <taxon>Acroporidae</taxon>
        <taxon>Acropora</taxon>
    </lineage>
</organism>